<keyword evidence="3" id="KW-1185">Reference proteome</keyword>
<dbReference type="InterPro" id="IPR003148">
    <property type="entry name" value="RCK_N"/>
</dbReference>
<dbReference type="PROSITE" id="PS51201">
    <property type="entry name" value="RCK_N"/>
    <property type="match status" value="1"/>
</dbReference>
<dbReference type="GO" id="GO:0034220">
    <property type="term" value="P:monoatomic ion transmembrane transport"/>
    <property type="evidence" value="ECO:0007669"/>
    <property type="project" value="UniProtKB-KW"/>
</dbReference>
<accession>A0ABV7ZSR5</accession>
<reference evidence="3" key="1">
    <citation type="journal article" date="2019" name="Int. J. Syst. Evol. Microbiol.">
        <title>The Global Catalogue of Microorganisms (GCM) 10K type strain sequencing project: providing services to taxonomists for standard genome sequencing and annotation.</title>
        <authorList>
            <consortium name="The Broad Institute Genomics Platform"/>
            <consortium name="The Broad Institute Genome Sequencing Center for Infectious Disease"/>
            <person name="Wu L."/>
            <person name="Ma J."/>
        </authorList>
    </citation>
    <scope>NUCLEOTIDE SEQUENCE [LARGE SCALE GENOMIC DNA]</scope>
    <source>
        <strain evidence="3">IBRC 10765</strain>
    </source>
</reference>
<name>A0ABV7ZSR5_9GAMM</name>
<keyword evidence="2" id="KW-0407">Ion channel</keyword>
<proteinExistence type="predicted"/>
<evidence type="ECO:0000259" key="1">
    <source>
        <dbReference type="PROSITE" id="PS51201"/>
    </source>
</evidence>
<dbReference type="Proteomes" id="UP001595617">
    <property type="component" value="Unassembled WGS sequence"/>
</dbReference>
<keyword evidence="2" id="KW-0813">Transport</keyword>
<evidence type="ECO:0000313" key="3">
    <source>
        <dbReference type="Proteomes" id="UP001595617"/>
    </source>
</evidence>
<keyword evidence="2" id="KW-0406">Ion transport</keyword>
<protein>
    <submittedName>
        <fullName evidence="2">Potassium channel family protein</fullName>
    </submittedName>
</protein>
<dbReference type="EMBL" id="JBHRYR010000002">
    <property type="protein sequence ID" value="MFC3851609.1"/>
    <property type="molecule type" value="Genomic_DNA"/>
</dbReference>
<dbReference type="PANTHER" id="PTHR43833">
    <property type="entry name" value="POTASSIUM CHANNEL PROTEIN 2-RELATED-RELATED"/>
    <property type="match status" value="1"/>
</dbReference>
<evidence type="ECO:0000313" key="2">
    <source>
        <dbReference type="EMBL" id="MFC3851609.1"/>
    </source>
</evidence>
<dbReference type="InterPro" id="IPR050721">
    <property type="entry name" value="Trk_Ktr_HKT_K-transport"/>
</dbReference>
<dbReference type="SUPFAM" id="SSF51735">
    <property type="entry name" value="NAD(P)-binding Rossmann-fold domains"/>
    <property type="match status" value="1"/>
</dbReference>
<gene>
    <name evidence="2" type="ORF">ACFOOG_02085</name>
</gene>
<sequence length="222" mass="24666">MAKNRIAVIGLGRFGATLAEEAQKNGLEVLVVDKNEQKVNDMADEVSEAIIADCTNPRAIKAIDWLQFKTVVVAIGSDIKNSLMTVINLQEAGVTNLWCKVQDRYHAALITRLGVQKVISPEEEMGRRAGRTLRHPDMAQQMQLNDAQYVAEIDIYQRTSRSDFMRAVKRQGMNLLAVSRKHNGHYEPLLEAPECLYPGDKVLLLSTTGEGFAWPSLMSSPA</sequence>
<dbReference type="InterPro" id="IPR036291">
    <property type="entry name" value="NAD(P)-bd_dom_sf"/>
</dbReference>
<dbReference type="Pfam" id="PF02254">
    <property type="entry name" value="TrkA_N"/>
    <property type="match status" value="1"/>
</dbReference>
<organism evidence="2 3">
    <name type="scientific">Saccharospirillum mangrovi</name>
    <dbReference type="NCBI Taxonomy" id="2161747"/>
    <lineage>
        <taxon>Bacteria</taxon>
        <taxon>Pseudomonadati</taxon>
        <taxon>Pseudomonadota</taxon>
        <taxon>Gammaproteobacteria</taxon>
        <taxon>Oceanospirillales</taxon>
        <taxon>Saccharospirillaceae</taxon>
        <taxon>Saccharospirillum</taxon>
    </lineage>
</organism>
<dbReference type="RefSeq" id="WP_380692810.1">
    <property type="nucleotide sequence ID" value="NZ_JBHRYR010000002.1"/>
</dbReference>
<feature type="domain" description="RCK N-terminal" evidence="1">
    <location>
        <begin position="3"/>
        <end position="119"/>
    </location>
</feature>
<dbReference type="PANTHER" id="PTHR43833:SF7">
    <property type="entry name" value="KTR SYSTEM POTASSIUM UPTAKE PROTEIN C"/>
    <property type="match status" value="1"/>
</dbReference>
<comment type="caution">
    <text evidence="2">The sequence shown here is derived from an EMBL/GenBank/DDBJ whole genome shotgun (WGS) entry which is preliminary data.</text>
</comment>
<dbReference type="Gene3D" id="3.40.50.720">
    <property type="entry name" value="NAD(P)-binding Rossmann-like Domain"/>
    <property type="match status" value="1"/>
</dbReference>